<accession>M4BAM7</accession>
<evidence type="ECO:0000313" key="1">
    <source>
        <dbReference type="EnsemblProtists" id="HpaP803337"/>
    </source>
</evidence>
<dbReference type="HOGENOM" id="CLU_154198_0_0_1"/>
<dbReference type="EnsemblProtists" id="HpaT803337">
    <property type="protein sequence ID" value="HpaP803337"/>
    <property type="gene ID" value="HpaG803337"/>
</dbReference>
<keyword evidence="2" id="KW-1185">Reference proteome</keyword>
<dbReference type="InParanoid" id="M4BAM7"/>
<reference evidence="1" key="2">
    <citation type="submission" date="2015-06" db="UniProtKB">
        <authorList>
            <consortium name="EnsemblProtists"/>
        </authorList>
    </citation>
    <scope>IDENTIFICATION</scope>
    <source>
        <strain evidence="1">Emoy2</strain>
    </source>
</reference>
<dbReference type="Proteomes" id="UP000011713">
    <property type="component" value="Unassembled WGS sequence"/>
</dbReference>
<evidence type="ECO:0000313" key="2">
    <source>
        <dbReference type="Proteomes" id="UP000011713"/>
    </source>
</evidence>
<dbReference type="AlphaFoldDB" id="M4BAM7"/>
<protein>
    <submittedName>
        <fullName evidence="1">Uncharacterized protein</fullName>
    </submittedName>
</protein>
<name>M4BAM7_HYAAE</name>
<dbReference type="VEuPathDB" id="FungiDB:HpaG803337"/>
<proteinExistence type="predicted"/>
<organism evidence="1 2">
    <name type="scientific">Hyaloperonospora arabidopsidis (strain Emoy2)</name>
    <name type="common">Downy mildew agent</name>
    <name type="synonym">Peronospora arabidopsidis</name>
    <dbReference type="NCBI Taxonomy" id="559515"/>
    <lineage>
        <taxon>Eukaryota</taxon>
        <taxon>Sar</taxon>
        <taxon>Stramenopiles</taxon>
        <taxon>Oomycota</taxon>
        <taxon>Peronosporomycetes</taxon>
        <taxon>Peronosporales</taxon>
        <taxon>Peronosporaceae</taxon>
        <taxon>Hyaloperonospora</taxon>
    </lineage>
</organism>
<dbReference type="eggNOG" id="ENOG502S42H">
    <property type="taxonomic scope" value="Eukaryota"/>
</dbReference>
<sequence length="138" mass="15533">MFGPTSENEAHIEISVAYHMGELHRVFKSGELREELIYNMNETHFVIRFDNGRTLGLRGDENVKYADVVPGGEGITMIVHVTCGTSPRIGTPILIFQNTKRSYSIQELPDTVPGVAYRTGPKGWSDKTRRVYRGDLYG</sequence>
<reference evidence="2" key="1">
    <citation type="journal article" date="2010" name="Science">
        <title>Signatures of adaptation to obligate biotrophy in the Hyaloperonospora arabidopsidis genome.</title>
        <authorList>
            <person name="Baxter L."/>
            <person name="Tripathy S."/>
            <person name="Ishaque N."/>
            <person name="Boot N."/>
            <person name="Cabral A."/>
            <person name="Kemen E."/>
            <person name="Thines M."/>
            <person name="Ah-Fong A."/>
            <person name="Anderson R."/>
            <person name="Badejoko W."/>
            <person name="Bittner-Eddy P."/>
            <person name="Boore J.L."/>
            <person name="Chibucos M.C."/>
            <person name="Coates M."/>
            <person name="Dehal P."/>
            <person name="Delehaunty K."/>
            <person name="Dong S."/>
            <person name="Downton P."/>
            <person name="Dumas B."/>
            <person name="Fabro G."/>
            <person name="Fronick C."/>
            <person name="Fuerstenberg S.I."/>
            <person name="Fulton L."/>
            <person name="Gaulin E."/>
            <person name="Govers F."/>
            <person name="Hughes L."/>
            <person name="Humphray S."/>
            <person name="Jiang R.H."/>
            <person name="Judelson H."/>
            <person name="Kamoun S."/>
            <person name="Kyung K."/>
            <person name="Meijer H."/>
            <person name="Minx P."/>
            <person name="Morris P."/>
            <person name="Nelson J."/>
            <person name="Phuntumart V."/>
            <person name="Qutob D."/>
            <person name="Rehmany A."/>
            <person name="Rougon-Cardoso A."/>
            <person name="Ryden P."/>
            <person name="Torto-Alalibo T."/>
            <person name="Studholme D."/>
            <person name="Wang Y."/>
            <person name="Win J."/>
            <person name="Wood J."/>
            <person name="Clifton S.W."/>
            <person name="Rogers J."/>
            <person name="Van den Ackerveken G."/>
            <person name="Jones J.D."/>
            <person name="McDowell J.M."/>
            <person name="Beynon J."/>
            <person name="Tyler B.M."/>
        </authorList>
    </citation>
    <scope>NUCLEOTIDE SEQUENCE [LARGE SCALE GENOMIC DNA]</scope>
    <source>
        <strain evidence="2">Emoy2</strain>
    </source>
</reference>
<dbReference type="EMBL" id="JH598070">
    <property type="status" value="NOT_ANNOTATED_CDS"/>
    <property type="molecule type" value="Genomic_DNA"/>
</dbReference>